<keyword evidence="3" id="KW-1185">Reference proteome</keyword>
<gene>
    <name evidence="2" type="ORF">ANIA_05160</name>
</gene>
<dbReference type="Proteomes" id="UP000000560">
    <property type="component" value="Chromosome V"/>
</dbReference>
<keyword evidence="1" id="KW-0732">Signal</keyword>
<dbReference type="VEuPathDB" id="FungiDB:AN5160"/>
<sequence length="198" mass="21943">MKLAAALAVVFLFGTAHAIPNSPAPAQELEQQRVRFLVPDNRAAEWPFGQWIWCRRAGSVFAVLEAGYGSASRGTYPESTVQAEYRLLCRDKHSAVCPAPTSLPYPLQVSMIMISSVSHCPALRWDLCSSPCSRKEDSPCEISESAIMSLPVQGAICFVFKARLARRVFLSYYFGWNRQLYYAAARLSAAVMAPFLVL</sequence>
<proteinExistence type="predicted"/>
<dbReference type="KEGG" id="ani:ANIA_05160"/>
<accession>C8VF31</accession>
<dbReference type="EMBL" id="BN001305">
    <property type="protein sequence ID" value="CBF80988.1"/>
    <property type="molecule type" value="Genomic_DNA"/>
</dbReference>
<evidence type="ECO:0000313" key="3">
    <source>
        <dbReference type="Proteomes" id="UP000000560"/>
    </source>
</evidence>
<evidence type="ECO:0000313" key="2">
    <source>
        <dbReference type="EMBL" id="CBF80988.1"/>
    </source>
</evidence>
<reference evidence="3" key="2">
    <citation type="journal article" date="2009" name="Fungal Genet. Biol.">
        <title>The 2008 update of the Aspergillus nidulans genome annotation: a community effort.</title>
        <authorList>
            <person name="Wortman J.R."/>
            <person name="Gilsenan J.M."/>
            <person name="Joardar V."/>
            <person name="Deegan J."/>
            <person name="Clutterbuck J."/>
            <person name="Andersen M.R."/>
            <person name="Archer D."/>
            <person name="Bencina M."/>
            <person name="Braus G."/>
            <person name="Coutinho P."/>
            <person name="von Dohren H."/>
            <person name="Doonan J."/>
            <person name="Driessen A.J."/>
            <person name="Durek P."/>
            <person name="Espeso E."/>
            <person name="Fekete E."/>
            <person name="Flipphi M."/>
            <person name="Estrada C.G."/>
            <person name="Geysens S."/>
            <person name="Goldman G."/>
            <person name="de Groot P.W."/>
            <person name="Hansen K."/>
            <person name="Harris S.D."/>
            <person name="Heinekamp T."/>
            <person name="Helmstaedt K."/>
            <person name="Henrissat B."/>
            <person name="Hofmann G."/>
            <person name="Homan T."/>
            <person name="Horio T."/>
            <person name="Horiuchi H."/>
            <person name="James S."/>
            <person name="Jones M."/>
            <person name="Karaffa L."/>
            <person name="Karanyi Z."/>
            <person name="Kato M."/>
            <person name="Keller N."/>
            <person name="Kelly D.E."/>
            <person name="Kiel J.A."/>
            <person name="Kim J.M."/>
            <person name="van der Klei I.J."/>
            <person name="Klis F.M."/>
            <person name="Kovalchuk A."/>
            <person name="Krasevec N."/>
            <person name="Kubicek C.P."/>
            <person name="Liu B."/>
            <person name="Maccabe A."/>
            <person name="Meyer V."/>
            <person name="Mirabito P."/>
            <person name="Miskei M."/>
            <person name="Mos M."/>
            <person name="Mullins J."/>
            <person name="Nelson D.R."/>
            <person name="Nielsen J."/>
            <person name="Oakley B.R."/>
            <person name="Osmani S.A."/>
            <person name="Pakula T."/>
            <person name="Paszewski A."/>
            <person name="Paulsen I."/>
            <person name="Pilsyk S."/>
            <person name="Pocsi I."/>
            <person name="Punt P.J."/>
            <person name="Ram A.F."/>
            <person name="Ren Q."/>
            <person name="Robellet X."/>
            <person name="Robson G."/>
            <person name="Seiboth B."/>
            <person name="van Solingen P."/>
            <person name="Specht T."/>
            <person name="Sun J."/>
            <person name="Taheri-Talesh N."/>
            <person name="Takeshita N."/>
            <person name="Ussery D."/>
            <person name="vanKuyk P.A."/>
            <person name="Visser H."/>
            <person name="van de Vondervoort P.J."/>
            <person name="de Vries R.P."/>
            <person name="Walton J."/>
            <person name="Xiang X."/>
            <person name="Xiong Y."/>
            <person name="Zeng A.P."/>
            <person name="Brandt B.W."/>
            <person name="Cornell M.J."/>
            <person name="van den Hondel C.A."/>
            <person name="Visser J."/>
            <person name="Oliver S.G."/>
            <person name="Turner G."/>
        </authorList>
    </citation>
    <scope>GENOME REANNOTATION</scope>
    <source>
        <strain evidence="3">FGSC A4 / ATCC 38163 / CBS 112.46 / NRRL 194 / M139</strain>
    </source>
</reference>
<feature type="signal peptide" evidence="1">
    <location>
        <begin position="1"/>
        <end position="18"/>
    </location>
</feature>
<accession>Q5B2S0</accession>
<name>Q5B2S0_EMENI</name>
<evidence type="ECO:0000256" key="1">
    <source>
        <dbReference type="SAM" id="SignalP"/>
    </source>
</evidence>
<dbReference type="InParanoid" id="Q5B2S0"/>
<reference evidence="3" key="1">
    <citation type="journal article" date="2005" name="Nature">
        <title>Sequencing of Aspergillus nidulans and comparative analysis with A. fumigatus and A. oryzae.</title>
        <authorList>
            <person name="Galagan J.E."/>
            <person name="Calvo S.E."/>
            <person name="Cuomo C."/>
            <person name="Ma L.J."/>
            <person name="Wortman J.R."/>
            <person name="Batzoglou S."/>
            <person name="Lee S.I."/>
            <person name="Basturkmen M."/>
            <person name="Spevak C.C."/>
            <person name="Clutterbuck J."/>
            <person name="Kapitonov V."/>
            <person name="Jurka J."/>
            <person name="Scazzocchio C."/>
            <person name="Farman M."/>
            <person name="Butler J."/>
            <person name="Purcell S."/>
            <person name="Harris S."/>
            <person name="Braus G.H."/>
            <person name="Draht O."/>
            <person name="Busch S."/>
            <person name="D'Enfert C."/>
            <person name="Bouchier C."/>
            <person name="Goldman G.H."/>
            <person name="Bell-Pedersen D."/>
            <person name="Griffiths-Jones S."/>
            <person name="Doonan J.H."/>
            <person name="Yu J."/>
            <person name="Vienken K."/>
            <person name="Pain A."/>
            <person name="Freitag M."/>
            <person name="Selker E.U."/>
            <person name="Archer D.B."/>
            <person name="Penalva M.A."/>
            <person name="Oakley B.R."/>
            <person name="Momany M."/>
            <person name="Tanaka T."/>
            <person name="Kumagai T."/>
            <person name="Asai K."/>
            <person name="Machida M."/>
            <person name="Nierman W.C."/>
            <person name="Denning D.W."/>
            <person name="Caddick M."/>
            <person name="Hynes M."/>
            <person name="Paoletti M."/>
            <person name="Fischer R."/>
            <person name="Miller B."/>
            <person name="Dyer P."/>
            <person name="Sachs M.S."/>
            <person name="Osmani S.A."/>
            <person name="Birren B.W."/>
        </authorList>
    </citation>
    <scope>NUCLEOTIDE SEQUENCE [LARGE SCALE GENOMIC DNA]</scope>
    <source>
        <strain evidence="3">FGSC A4 / ATCC 38163 / CBS 112.46 / NRRL 194 / M139</strain>
    </source>
</reference>
<dbReference type="RefSeq" id="XP_662764.1">
    <property type="nucleotide sequence ID" value="XM_657672.1"/>
</dbReference>
<feature type="chain" id="PRO_5010292099" evidence="1">
    <location>
        <begin position="19"/>
        <end position="198"/>
    </location>
</feature>
<dbReference type="GeneID" id="2871452"/>
<protein>
    <submittedName>
        <fullName evidence="2">Uncharacterized protein</fullName>
    </submittedName>
</protein>
<dbReference type="AlphaFoldDB" id="Q5B2S0"/>
<organism evidence="2 3">
    <name type="scientific">Emericella nidulans (strain FGSC A4 / ATCC 38163 / CBS 112.46 / NRRL 194 / M139)</name>
    <name type="common">Aspergillus nidulans</name>
    <dbReference type="NCBI Taxonomy" id="227321"/>
    <lineage>
        <taxon>Eukaryota</taxon>
        <taxon>Fungi</taxon>
        <taxon>Dikarya</taxon>
        <taxon>Ascomycota</taxon>
        <taxon>Pezizomycotina</taxon>
        <taxon>Eurotiomycetes</taxon>
        <taxon>Eurotiomycetidae</taxon>
        <taxon>Eurotiales</taxon>
        <taxon>Aspergillaceae</taxon>
        <taxon>Aspergillus</taxon>
        <taxon>Aspergillus subgen. Nidulantes</taxon>
    </lineage>
</organism>
<dbReference type="HOGENOM" id="CLU_1378105_0_0_1"/>